<dbReference type="RefSeq" id="WP_143859862.1">
    <property type="nucleotide sequence ID" value="NZ_JAAXOR010000003.1"/>
</dbReference>
<keyword evidence="2" id="KW-1185">Reference proteome</keyword>
<proteinExistence type="predicted"/>
<name>A0A231HDY2_9NOCA</name>
<dbReference type="Proteomes" id="UP000215506">
    <property type="component" value="Unassembled WGS sequence"/>
</dbReference>
<gene>
    <name evidence="1" type="ORF">B7C42_00151</name>
</gene>
<sequence>MRTGSRVCGAAFDPELFVRATVESVGPCPARADYIEICFSTTEGRWKWCFPEPDPSDCPVEPTTDLAFTLDNYGAQAHPIVDGRIQPAILSAAALPMVLAGTPVHISRRLVVMCR</sequence>
<reference evidence="1 2" key="1">
    <citation type="submission" date="2017-07" db="EMBL/GenBank/DDBJ databases">
        <title>First draft Genome Sequence of Nocardia cerradoensis isolated from human infection.</title>
        <authorList>
            <person name="Carrasco G."/>
        </authorList>
    </citation>
    <scope>NUCLEOTIDE SEQUENCE [LARGE SCALE GENOMIC DNA]</scope>
    <source>
        <strain evidence="1 2">CNM20130759</strain>
    </source>
</reference>
<dbReference type="AlphaFoldDB" id="A0A231HDY2"/>
<protein>
    <submittedName>
        <fullName evidence="1">Uncharacterized protein</fullName>
    </submittedName>
</protein>
<evidence type="ECO:0000313" key="2">
    <source>
        <dbReference type="Proteomes" id="UP000215506"/>
    </source>
</evidence>
<accession>A0A231HDY2</accession>
<organism evidence="1 2">
    <name type="scientific">Nocardia cerradoensis</name>
    <dbReference type="NCBI Taxonomy" id="85688"/>
    <lineage>
        <taxon>Bacteria</taxon>
        <taxon>Bacillati</taxon>
        <taxon>Actinomycetota</taxon>
        <taxon>Actinomycetes</taxon>
        <taxon>Mycobacteriales</taxon>
        <taxon>Nocardiaceae</taxon>
        <taxon>Nocardia</taxon>
    </lineage>
</organism>
<dbReference type="EMBL" id="NGAF01000001">
    <property type="protein sequence ID" value="OXR47032.1"/>
    <property type="molecule type" value="Genomic_DNA"/>
</dbReference>
<evidence type="ECO:0000313" key="1">
    <source>
        <dbReference type="EMBL" id="OXR47032.1"/>
    </source>
</evidence>
<comment type="caution">
    <text evidence="1">The sequence shown here is derived from an EMBL/GenBank/DDBJ whole genome shotgun (WGS) entry which is preliminary data.</text>
</comment>